<gene>
    <name evidence="2" type="ORF">SDC9_37600</name>
</gene>
<dbReference type="Gene3D" id="3.20.80.10">
    <property type="entry name" value="Regulatory factor, effector binding domain"/>
    <property type="match status" value="1"/>
</dbReference>
<dbReference type="PANTHER" id="PTHR15949">
    <property type="entry name" value="TESTIS-EXPRESSED PROTEIN 264"/>
    <property type="match status" value="1"/>
</dbReference>
<dbReference type="EMBL" id="VSSQ01000332">
    <property type="protein sequence ID" value="MPL91525.1"/>
    <property type="molecule type" value="Genomic_DNA"/>
</dbReference>
<dbReference type="AlphaFoldDB" id="A0A644VJV3"/>
<dbReference type="InterPro" id="IPR029442">
    <property type="entry name" value="GyrI-like"/>
</dbReference>
<evidence type="ECO:0000313" key="2">
    <source>
        <dbReference type="EMBL" id="MPL91525.1"/>
    </source>
</evidence>
<organism evidence="2">
    <name type="scientific">bioreactor metagenome</name>
    <dbReference type="NCBI Taxonomy" id="1076179"/>
    <lineage>
        <taxon>unclassified sequences</taxon>
        <taxon>metagenomes</taxon>
        <taxon>ecological metagenomes</taxon>
    </lineage>
</organism>
<protein>
    <recommendedName>
        <fullName evidence="1">GyrI-like small molecule binding domain-containing protein</fullName>
    </recommendedName>
</protein>
<reference evidence="2" key="1">
    <citation type="submission" date="2019-08" db="EMBL/GenBank/DDBJ databases">
        <authorList>
            <person name="Kucharzyk K."/>
            <person name="Murdoch R.W."/>
            <person name="Higgins S."/>
            <person name="Loffler F."/>
        </authorList>
    </citation>
    <scope>NUCLEOTIDE SEQUENCE</scope>
</reference>
<comment type="caution">
    <text evidence="2">The sequence shown here is derived from an EMBL/GenBank/DDBJ whole genome shotgun (WGS) entry which is preliminary data.</text>
</comment>
<name>A0A644VJV3_9ZZZZ</name>
<dbReference type="Pfam" id="PF06445">
    <property type="entry name" value="GyrI-like"/>
    <property type="match status" value="1"/>
</dbReference>
<accession>A0A644VJV3</accession>
<dbReference type="PANTHER" id="PTHR15949:SF3">
    <property type="entry name" value="TESTIS-EXPRESSED PROTEIN 264"/>
    <property type="match status" value="1"/>
</dbReference>
<sequence length="189" mass="21741">MKSIKKILIALLVVAAILFGFYAYFGGFNKLNFKVEKAGGETIVYKQLVGDYSKNGEIMKSLSDELQNDYGLKITQNIGIYYDDPELVEKDKLHSDIGCIININDQNKLDQLQKNYSLKQTPQTDYLITKIPFKGFFSIMVGIFKVYPAMEKYLDKNKMSDDGPITEIYDTQNKEIIYRKEIIAERDDD</sequence>
<feature type="domain" description="GyrI-like small molecule binding" evidence="1">
    <location>
        <begin position="41"/>
        <end position="174"/>
    </location>
</feature>
<dbReference type="InterPro" id="IPR011256">
    <property type="entry name" value="Reg_factor_effector_dom_sf"/>
</dbReference>
<proteinExistence type="predicted"/>
<evidence type="ECO:0000259" key="1">
    <source>
        <dbReference type="Pfam" id="PF06445"/>
    </source>
</evidence>
<dbReference type="SUPFAM" id="SSF55136">
    <property type="entry name" value="Probable bacterial effector-binding domain"/>
    <property type="match status" value="1"/>
</dbReference>